<evidence type="ECO:0000256" key="9">
    <source>
        <dbReference type="ARBA" id="ARBA00043990"/>
    </source>
</evidence>
<dbReference type="InterPro" id="IPR000994">
    <property type="entry name" value="Pept_M24"/>
</dbReference>
<dbReference type="Gene3D" id="3.90.230.10">
    <property type="entry name" value="Creatinase/methionine aminopeptidase superfamily"/>
    <property type="match status" value="1"/>
</dbReference>
<dbReference type="GO" id="GO:0102009">
    <property type="term" value="F:proline dipeptidase activity"/>
    <property type="evidence" value="ECO:0007669"/>
    <property type="project" value="UniProtKB-EC"/>
</dbReference>
<dbReference type="AlphaFoldDB" id="A0AAE0LEN2"/>
<organism evidence="17 18">
    <name type="scientific">Cymbomonas tetramitiformis</name>
    <dbReference type="NCBI Taxonomy" id="36881"/>
    <lineage>
        <taxon>Eukaryota</taxon>
        <taxon>Viridiplantae</taxon>
        <taxon>Chlorophyta</taxon>
        <taxon>Pyramimonadophyceae</taxon>
        <taxon>Pyramimonadales</taxon>
        <taxon>Pyramimonadaceae</taxon>
        <taxon>Cymbomonas</taxon>
    </lineage>
</organism>
<reference evidence="17 18" key="1">
    <citation type="journal article" date="2015" name="Genome Biol. Evol.">
        <title>Comparative Genomics of a Bacterivorous Green Alga Reveals Evolutionary Causalities and Consequences of Phago-Mixotrophic Mode of Nutrition.</title>
        <authorList>
            <person name="Burns J.A."/>
            <person name="Paasch A."/>
            <person name="Narechania A."/>
            <person name="Kim E."/>
        </authorList>
    </citation>
    <scope>NUCLEOTIDE SEQUENCE [LARGE SCALE GENOMIC DNA]</scope>
    <source>
        <strain evidence="17 18">PLY_AMNH</strain>
    </source>
</reference>
<evidence type="ECO:0000256" key="2">
    <source>
        <dbReference type="ARBA" id="ARBA00011738"/>
    </source>
</evidence>
<sequence length="556" mass="61555">MSRLNCATRSSSLMARGFLCLRQRNAGYANTNSCRTVQRARRYVPVSYHKLSYRWHAAHMSLEASESHPFKGFSQGSHTLNVPMQLHKDVRQRVVDIARANVQPGSDPSGSFILLQGGTADHRHATDIEPVFRQESYFHYLFGVGEEQCIGAIDLATGCSYLFVPRLPDEYAVWMGEIRSLEHFKAKYEVDEVHYTDEFTSVLKGLASRLLVLRGENTDSGRQVSPPPCLDLLPHAKVDSVTLFPAINECRVHKSASELEVMAYVNRISSAAHVEVMRACKPGMMEYQLESLFQHEVYSKGGCRHVAYTSICASGENSAVLHYGHAGAPNNRCMQEGDLVLLDMGAEYHCYASDITCTLPVSGRFSIDQRLVYEGVLRAHTAVIAAMAPGVAWPDMHLLAERHILQALLEGGILRGELEDLVQHRVAAIFMPHGLGHLLGIDTHDVGGYPKDGPARRTEPGLKSLRTARVLEEGMVITVEPGCYFNKYLLHKAEADPVIAQFFIWEAVKRCIPMGGVRIEDNVVVTSSGSRSLTNVPRTVEEIEAVMSGASWPHSG</sequence>
<dbReference type="PANTHER" id="PTHR48480">
    <property type="match status" value="1"/>
</dbReference>
<evidence type="ECO:0000256" key="7">
    <source>
        <dbReference type="ARBA" id="ARBA00023049"/>
    </source>
</evidence>
<dbReference type="InterPro" id="IPR029149">
    <property type="entry name" value="Creatin/AminoP/Spt16_N"/>
</dbReference>
<evidence type="ECO:0000256" key="1">
    <source>
        <dbReference type="ARBA" id="ARBA00001936"/>
    </source>
</evidence>
<keyword evidence="5" id="KW-0378">Hydrolase</keyword>
<comment type="similarity">
    <text evidence="9">Belongs to the peptidase M24B family. Eukaryotic-type prolidase subfamily.</text>
</comment>
<dbReference type="InterPro" id="IPR036005">
    <property type="entry name" value="Creatinase/aminopeptidase-like"/>
</dbReference>
<evidence type="ECO:0000256" key="8">
    <source>
        <dbReference type="ARBA" id="ARBA00023211"/>
    </source>
</evidence>
<evidence type="ECO:0000256" key="6">
    <source>
        <dbReference type="ARBA" id="ARBA00022997"/>
    </source>
</evidence>
<keyword evidence="3" id="KW-0645">Protease</keyword>
<keyword evidence="7" id="KW-0482">Metalloprotease</keyword>
<dbReference type="GO" id="GO:0006508">
    <property type="term" value="P:proteolysis"/>
    <property type="evidence" value="ECO:0007669"/>
    <property type="project" value="UniProtKB-KW"/>
</dbReference>
<proteinExistence type="inferred from homology"/>
<dbReference type="CDD" id="cd01087">
    <property type="entry name" value="Prolidase"/>
    <property type="match status" value="1"/>
</dbReference>
<comment type="cofactor">
    <cofactor evidence="1">
        <name>Mn(2+)</name>
        <dbReference type="ChEBI" id="CHEBI:29035"/>
    </cofactor>
</comment>
<evidence type="ECO:0000256" key="5">
    <source>
        <dbReference type="ARBA" id="ARBA00022801"/>
    </source>
</evidence>
<accession>A0AAE0LEN2</accession>
<evidence type="ECO:0000256" key="4">
    <source>
        <dbReference type="ARBA" id="ARBA00022723"/>
    </source>
</evidence>
<evidence type="ECO:0000256" key="10">
    <source>
        <dbReference type="ARBA" id="ARBA00044051"/>
    </source>
</evidence>
<dbReference type="SUPFAM" id="SSF55920">
    <property type="entry name" value="Creatinase/aminopeptidase"/>
    <property type="match status" value="1"/>
</dbReference>
<comment type="subunit">
    <text evidence="2">Homodimer.</text>
</comment>
<gene>
    <name evidence="17" type="ORF">CYMTET_10270</name>
</gene>
<evidence type="ECO:0000256" key="3">
    <source>
        <dbReference type="ARBA" id="ARBA00022670"/>
    </source>
</evidence>
<dbReference type="InterPro" id="IPR007865">
    <property type="entry name" value="Aminopep_P_N"/>
</dbReference>
<evidence type="ECO:0000256" key="12">
    <source>
        <dbReference type="ARBA" id="ARBA00044252"/>
    </source>
</evidence>
<evidence type="ECO:0000313" key="18">
    <source>
        <dbReference type="Proteomes" id="UP001190700"/>
    </source>
</evidence>
<feature type="domain" description="Aminopeptidase P N-terminal" evidence="16">
    <location>
        <begin position="82"/>
        <end position="221"/>
    </location>
</feature>
<evidence type="ECO:0000256" key="14">
    <source>
        <dbReference type="ARBA" id="ARBA00044351"/>
    </source>
</evidence>
<dbReference type="Gene3D" id="3.40.350.10">
    <property type="entry name" value="Creatinase/prolidase N-terminal domain"/>
    <property type="match status" value="1"/>
</dbReference>
<dbReference type="EMBL" id="LGRX02003603">
    <property type="protein sequence ID" value="KAK3281974.1"/>
    <property type="molecule type" value="Genomic_DNA"/>
</dbReference>
<dbReference type="SMART" id="SM01011">
    <property type="entry name" value="AMP_N"/>
    <property type="match status" value="1"/>
</dbReference>
<dbReference type="Pfam" id="PF00557">
    <property type="entry name" value="Peptidase_M24"/>
    <property type="match status" value="1"/>
</dbReference>
<keyword evidence="4" id="KW-0479">Metal-binding</keyword>
<evidence type="ECO:0000259" key="16">
    <source>
        <dbReference type="SMART" id="SM01011"/>
    </source>
</evidence>
<dbReference type="GO" id="GO:0070006">
    <property type="term" value="F:metalloaminopeptidase activity"/>
    <property type="evidence" value="ECO:0007669"/>
    <property type="project" value="InterPro"/>
</dbReference>
<evidence type="ECO:0000256" key="13">
    <source>
        <dbReference type="ARBA" id="ARBA00044284"/>
    </source>
</evidence>
<dbReference type="PANTHER" id="PTHR48480:SF2">
    <property type="entry name" value="PEPTIDASE D"/>
    <property type="match status" value="1"/>
</dbReference>
<evidence type="ECO:0000256" key="11">
    <source>
        <dbReference type="ARBA" id="ARBA00044141"/>
    </source>
</evidence>
<evidence type="ECO:0000256" key="15">
    <source>
        <dbReference type="ARBA" id="ARBA00048994"/>
    </source>
</evidence>
<keyword evidence="6" id="KW-0224">Dipeptidase</keyword>
<dbReference type="Pfam" id="PF05195">
    <property type="entry name" value="AMP_N"/>
    <property type="match status" value="1"/>
</dbReference>
<dbReference type="Proteomes" id="UP001190700">
    <property type="component" value="Unassembled WGS sequence"/>
</dbReference>
<keyword evidence="8" id="KW-0464">Manganese</keyword>
<comment type="catalytic activity">
    <reaction evidence="15">
        <text>Xaa-L-Pro dipeptide + H2O = an L-alpha-amino acid + L-proline</text>
        <dbReference type="Rhea" id="RHEA:76407"/>
        <dbReference type="ChEBI" id="CHEBI:15377"/>
        <dbReference type="ChEBI" id="CHEBI:59869"/>
        <dbReference type="ChEBI" id="CHEBI:60039"/>
        <dbReference type="ChEBI" id="CHEBI:195196"/>
        <dbReference type="EC" id="3.4.13.9"/>
    </reaction>
</comment>
<keyword evidence="18" id="KW-1185">Reference proteome</keyword>
<dbReference type="SUPFAM" id="SSF53092">
    <property type="entry name" value="Creatinase/prolidase N-terminal domain"/>
    <property type="match status" value="1"/>
</dbReference>
<dbReference type="EC" id="3.4.13.9" evidence="10"/>
<dbReference type="InterPro" id="IPR052433">
    <property type="entry name" value="X-Pro_dipept-like"/>
</dbReference>
<name>A0AAE0LEN2_9CHLO</name>
<dbReference type="GO" id="GO:0030145">
    <property type="term" value="F:manganese ion binding"/>
    <property type="evidence" value="ECO:0007669"/>
    <property type="project" value="InterPro"/>
</dbReference>
<dbReference type="FunFam" id="3.90.230.10:FF:000002">
    <property type="entry name" value="Xaa-Pro aminopeptidase 3"/>
    <property type="match status" value="1"/>
</dbReference>
<evidence type="ECO:0000313" key="17">
    <source>
        <dbReference type="EMBL" id="KAK3281974.1"/>
    </source>
</evidence>
<protein>
    <recommendedName>
        <fullName evidence="11">Xaa-Pro dipeptidase</fullName>
        <ecNumber evidence="10">3.4.13.9</ecNumber>
    </recommendedName>
    <alternativeName>
        <fullName evidence="14">Imidodipeptidase</fullName>
    </alternativeName>
    <alternativeName>
        <fullName evidence="12">Peptidase D</fullName>
    </alternativeName>
    <alternativeName>
        <fullName evidence="13">Proline dipeptidase</fullName>
    </alternativeName>
</protein>
<comment type="caution">
    <text evidence="17">The sequence shown here is derived from an EMBL/GenBank/DDBJ whole genome shotgun (WGS) entry which is preliminary data.</text>
</comment>